<dbReference type="AlphaFoldDB" id="K1PMK6"/>
<name>K1PMK6_MAGGI</name>
<dbReference type="HOGENOM" id="CLU_2869736_0_0_1"/>
<sequence length="64" mass="7406">MNEELQETAREAELELREELDLATGRANEFKRKLDATAETFADYETTISKFRDLVSTLQVNIIQ</sequence>
<proteinExistence type="predicted"/>
<organism evidence="1">
    <name type="scientific">Magallana gigas</name>
    <name type="common">Pacific oyster</name>
    <name type="synonym">Crassostrea gigas</name>
    <dbReference type="NCBI Taxonomy" id="29159"/>
    <lineage>
        <taxon>Eukaryota</taxon>
        <taxon>Metazoa</taxon>
        <taxon>Spiralia</taxon>
        <taxon>Lophotrochozoa</taxon>
        <taxon>Mollusca</taxon>
        <taxon>Bivalvia</taxon>
        <taxon>Autobranchia</taxon>
        <taxon>Pteriomorphia</taxon>
        <taxon>Ostreida</taxon>
        <taxon>Ostreoidea</taxon>
        <taxon>Ostreidae</taxon>
        <taxon>Magallana</taxon>
    </lineage>
</organism>
<accession>K1PMK6</accession>
<reference evidence="1" key="1">
    <citation type="journal article" date="2012" name="Nature">
        <title>The oyster genome reveals stress adaptation and complexity of shell formation.</title>
        <authorList>
            <person name="Zhang G."/>
            <person name="Fang X."/>
            <person name="Guo X."/>
            <person name="Li L."/>
            <person name="Luo R."/>
            <person name="Xu F."/>
            <person name="Yang P."/>
            <person name="Zhang L."/>
            <person name="Wang X."/>
            <person name="Qi H."/>
            <person name="Xiong Z."/>
            <person name="Que H."/>
            <person name="Xie Y."/>
            <person name="Holland P.W."/>
            <person name="Paps J."/>
            <person name="Zhu Y."/>
            <person name="Wu F."/>
            <person name="Chen Y."/>
            <person name="Wang J."/>
            <person name="Peng C."/>
            <person name="Meng J."/>
            <person name="Yang L."/>
            <person name="Liu J."/>
            <person name="Wen B."/>
            <person name="Zhang N."/>
            <person name="Huang Z."/>
            <person name="Zhu Q."/>
            <person name="Feng Y."/>
            <person name="Mount A."/>
            <person name="Hedgecock D."/>
            <person name="Xu Z."/>
            <person name="Liu Y."/>
            <person name="Domazet-Loso T."/>
            <person name="Du Y."/>
            <person name="Sun X."/>
            <person name="Zhang S."/>
            <person name="Liu B."/>
            <person name="Cheng P."/>
            <person name="Jiang X."/>
            <person name="Li J."/>
            <person name="Fan D."/>
            <person name="Wang W."/>
            <person name="Fu W."/>
            <person name="Wang T."/>
            <person name="Wang B."/>
            <person name="Zhang J."/>
            <person name="Peng Z."/>
            <person name="Li Y."/>
            <person name="Li N."/>
            <person name="Wang J."/>
            <person name="Chen M."/>
            <person name="He Y."/>
            <person name="Tan F."/>
            <person name="Song X."/>
            <person name="Zheng Q."/>
            <person name="Huang R."/>
            <person name="Yang H."/>
            <person name="Du X."/>
            <person name="Chen L."/>
            <person name="Yang M."/>
            <person name="Gaffney P.M."/>
            <person name="Wang S."/>
            <person name="Luo L."/>
            <person name="She Z."/>
            <person name="Ming Y."/>
            <person name="Huang W."/>
            <person name="Zhang S."/>
            <person name="Huang B."/>
            <person name="Zhang Y."/>
            <person name="Qu T."/>
            <person name="Ni P."/>
            <person name="Miao G."/>
            <person name="Wang J."/>
            <person name="Wang Q."/>
            <person name="Steinberg C.E."/>
            <person name="Wang H."/>
            <person name="Li N."/>
            <person name="Qian L."/>
            <person name="Zhang G."/>
            <person name="Li Y."/>
            <person name="Yang H."/>
            <person name="Liu X."/>
            <person name="Wang J."/>
            <person name="Yin Y."/>
            <person name="Wang J."/>
        </authorList>
    </citation>
    <scope>NUCLEOTIDE SEQUENCE [LARGE SCALE GENOMIC DNA]</scope>
    <source>
        <strain evidence="1">05x7-T-G4-1.051#20</strain>
    </source>
</reference>
<gene>
    <name evidence="1" type="ORF">CGI_10000326</name>
</gene>
<evidence type="ECO:0000313" key="1">
    <source>
        <dbReference type="EMBL" id="EKC17700.1"/>
    </source>
</evidence>
<dbReference type="InParanoid" id="K1PMK6"/>
<protein>
    <submittedName>
        <fullName evidence="1">Dynactin subunit 1</fullName>
    </submittedName>
</protein>
<dbReference type="EMBL" id="JH822201">
    <property type="protein sequence ID" value="EKC17700.1"/>
    <property type="molecule type" value="Genomic_DNA"/>
</dbReference>